<evidence type="ECO:0000313" key="1">
    <source>
        <dbReference type="EMBL" id="KAK8534003.1"/>
    </source>
</evidence>
<accession>A0ABR2DBP3</accession>
<comment type="caution">
    <text evidence="1">The sequence shown here is derived from an EMBL/GenBank/DDBJ whole genome shotgun (WGS) entry which is preliminary data.</text>
</comment>
<sequence>MMAVWKKTDEEEGRELYGLECGIRLRHGDNHELVSHASSIHVLLSSREDYLLIDVSAVPACVGDDLTSFGILTSPSLSFQQIFYHKNYGTSHYQNETRGKCW</sequence>
<organism evidence="1 2">
    <name type="scientific">Hibiscus sabdariffa</name>
    <name type="common">roselle</name>
    <dbReference type="NCBI Taxonomy" id="183260"/>
    <lineage>
        <taxon>Eukaryota</taxon>
        <taxon>Viridiplantae</taxon>
        <taxon>Streptophyta</taxon>
        <taxon>Embryophyta</taxon>
        <taxon>Tracheophyta</taxon>
        <taxon>Spermatophyta</taxon>
        <taxon>Magnoliopsida</taxon>
        <taxon>eudicotyledons</taxon>
        <taxon>Gunneridae</taxon>
        <taxon>Pentapetalae</taxon>
        <taxon>rosids</taxon>
        <taxon>malvids</taxon>
        <taxon>Malvales</taxon>
        <taxon>Malvaceae</taxon>
        <taxon>Malvoideae</taxon>
        <taxon>Hibiscus</taxon>
    </lineage>
</organism>
<name>A0ABR2DBP3_9ROSI</name>
<dbReference type="Proteomes" id="UP001472677">
    <property type="component" value="Unassembled WGS sequence"/>
</dbReference>
<dbReference type="EMBL" id="JBBPBM010000032">
    <property type="protein sequence ID" value="KAK8534003.1"/>
    <property type="molecule type" value="Genomic_DNA"/>
</dbReference>
<keyword evidence="2" id="KW-1185">Reference proteome</keyword>
<evidence type="ECO:0000313" key="2">
    <source>
        <dbReference type="Proteomes" id="UP001472677"/>
    </source>
</evidence>
<proteinExistence type="predicted"/>
<reference evidence="1 2" key="1">
    <citation type="journal article" date="2024" name="G3 (Bethesda)">
        <title>Genome assembly of Hibiscus sabdariffa L. provides insights into metabolisms of medicinal natural products.</title>
        <authorList>
            <person name="Kim T."/>
        </authorList>
    </citation>
    <scope>NUCLEOTIDE SEQUENCE [LARGE SCALE GENOMIC DNA]</scope>
    <source>
        <strain evidence="1">TK-2024</strain>
        <tissue evidence="1">Old leaves</tissue>
    </source>
</reference>
<gene>
    <name evidence="1" type="ORF">V6N12_047403</name>
</gene>
<protein>
    <submittedName>
        <fullName evidence="1">Uncharacterized protein</fullName>
    </submittedName>
</protein>